<proteinExistence type="predicted"/>
<evidence type="ECO:0000313" key="3">
    <source>
        <dbReference type="Proteomes" id="UP000765509"/>
    </source>
</evidence>
<organism evidence="2 3">
    <name type="scientific">Austropuccinia psidii MF-1</name>
    <dbReference type="NCBI Taxonomy" id="1389203"/>
    <lineage>
        <taxon>Eukaryota</taxon>
        <taxon>Fungi</taxon>
        <taxon>Dikarya</taxon>
        <taxon>Basidiomycota</taxon>
        <taxon>Pucciniomycotina</taxon>
        <taxon>Pucciniomycetes</taxon>
        <taxon>Pucciniales</taxon>
        <taxon>Sphaerophragmiaceae</taxon>
        <taxon>Austropuccinia</taxon>
    </lineage>
</organism>
<sequence length="261" mass="30210">MNEIEQSLQTLPRISTPLNQNEGTRAFSPQLLDINNSQLNTQLFTSFHTLEPSMGQRLLKEVSHLKELPNFSGEGEYDNMKFITGIEIIKEDFELPERFLTARSKVETSFESVKFDAEKDKALTCFFQQKDRLTALYPDISEFIIHRKVLRQCGGDLENAVKCRTTEKYSEEDIINILEEVTSRARIGSSRVNLKTKFNTPWKDSADNNTKESSDIMKYKSADKIRKCHIFQRTTHLANECTKRGRINETSIKKEPYVEKK</sequence>
<comment type="caution">
    <text evidence="2">The sequence shown here is derived from an EMBL/GenBank/DDBJ whole genome shotgun (WGS) entry which is preliminary data.</text>
</comment>
<keyword evidence="3" id="KW-1185">Reference proteome</keyword>
<name>A0A9Q3GIH0_9BASI</name>
<evidence type="ECO:0000256" key="1">
    <source>
        <dbReference type="SAM" id="MobiDB-lite"/>
    </source>
</evidence>
<dbReference type="Proteomes" id="UP000765509">
    <property type="component" value="Unassembled WGS sequence"/>
</dbReference>
<gene>
    <name evidence="2" type="ORF">O181_008039</name>
</gene>
<reference evidence="2" key="1">
    <citation type="submission" date="2021-03" db="EMBL/GenBank/DDBJ databases">
        <title>Draft genome sequence of rust myrtle Austropuccinia psidii MF-1, a brazilian biotype.</title>
        <authorList>
            <person name="Quecine M.C."/>
            <person name="Pachon D.M.R."/>
            <person name="Bonatelli M.L."/>
            <person name="Correr F.H."/>
            <person name="Franceschini L.M."/>
            <person name="Leite T.F."/>
            <person name="Margarido G.R.A."/>
            <person name="Almeida C.A."/>
            <person name="Ferrarezi J.A."/>
            <person name="Labate C.A."/>
        </authorList>
    </citation>
    <scope>NUCLEOTIDE SEQUENCE</scope>
    <source>
        <strain evidence="2">MF-1</strain>
    </source>
</reference>
<dbReference type="EMBL" id="AVOT02001833">
    <property type="protein sequence ID" value="MBW0468324.1"/>
    <property type="molecule type" value="Genomic_DNA"/>
</dbReference>
<accession>A0A9Q3GIH0</accession>
<protein>
    <submittedName>
        <fullName evidence="2">Uncharacterized protein</fullName>
    </submittedName>
</protein>
<feature type="region of interest" description="Disordered" evidence="1">
    <location>
        <begin position="1"/>
        <end position="20"/>
    </location>
</feature>
<dbReference type="AlphaFoldDB" id="A0A9Q3GIH0"/>
<evidence type="ECO:0000313" key="2">
    <source>
        <dbReference type="EMBL" id="MBW0468324.1"/>
    </source>
</evidence>
<dbReference type="CDD" id="cd14279">
    <property type="entry name" value="CUE"/>
    <property type="match status" value="1"/>
</dbReference>